<reference evidence="1" key="1">
    <citation type="journal article" date="2019" name="Sci. Rep.">
        <title>Draft genome of Tanacetum cinerariifolium, the natural source of mosquito coil.</title>
        <authorList>
            <person name="Yamashiro T."/>
            <person name="Shiraishi A."/>
            <person name="Satake H."/>
            <person name="Nakayama K."/>
        </authorList>
    </citation>
    <scope>NUCLEOTIDE SEQUENCE</scope>
</reference>
<organism evidence="1">
    <name type="scientific">Tanacetum cinerariifolium</name>
    <name type="common">Dalmatian daisy</name>
    <name type="synonym">Chrysanthemum cinerariifolium</name>
    <dbReference type="NCBI Taxonomy" id="118510"/>
    <lineage>
        <taxon>Eukaryota</taxon>
        <taxon>Viridiplantae</taxon>
        <taxon>Streptophyta</taxon>
        <taxon>Embryophyta</taxon>
        <taxon>Tracheophyta</taxon>
        <taxon>Spermatophyta</taxon>
        <taxon>Magnoliopsida</taxon>
        <taxon>eudicotyledons</taxon>
        <taxon>Gunneridae</taxon>
        <taxon>Pentapetalae</taxon>
        <taxon>asterids</taxon>
        <taxon>campanulids</taxon>
        <taxon>Asterales</taxon>
        <taxon>Asteraceae</taxon>
        <taxon>Asteroideae</taxon>
        <taxon>Anthemideae</taxon>
        <taxon>Anthemidinae</taxon>
        <taxon>Tanacetum</taxon>
    </lineage>
</organism>
<feature type="non-terminal residue" evidence="1">
    <location>
        <position position="1"/>
    </location>
</feature>
<evidence type="ECO:0000313" key="1">
    <source>
        <dbReference type="EMBL" id="GFA12975.1"/>
    </source>
</evidence>
<comment type="caution">
    <text evidence="1">The sequence shown here is derived from an EMBL/GenBank/DDBJ whole genome shotgun (WGS) entry which is preliminary data.</text>
</comment>
<name>A0A699J5Y3_TANCI</name>
<sequence length="257" mass="29001">DEKKASWNPKRESMICCGQFATKIEKVLGILTDAVLDRLSAPTYYQALDVITLRELTGRNGRLIAEGPMLGVPRVAMQKDPRPTITDLYDKLGRMESRTMDTHCREPMHHQGMTRRSKMMRSSVQMTWLDFVTVLDEKKASWNPKRESMICCGQFATKIAKVLGILTDAVLDGLSAPTYYRALDVITLRELTGRNGRLIAEDLMLGVPRVAIQKDPRPTITDLYAGLFEHMAGHYGYTLQGAYAPPGYDEEKQDDEE</sequence>
<proteinExistence type="predicted"/>
<dbReference type="EMBL" id="BKCJ010373451">
    <property type="protein sequence ID" value="GFA12975.1"/>
    <property type="molecule type" value="Genomic_DNA"/>
</dbReference>
<gene>
    <name evidence="1" type="ORF">Tci_584947</name>
</gene>
<dbReference type="AlphaFoldDB" id="A0A699J5Y3"/>
<protein>
    <submittedName>
        <fullName evidence="1">Uncharacterized protein</fullName>
    </submittedName>
</protein>
<accession>A0A699J5Y3</accession>